<keyword evidence="3" id="KW-1185">Reference proteome</keyword>
<dbReference type="Proteomes" id="UP001370100">
    <property type="component" value="Unassembled WGS sequence"/>
</dbReference>
<dbReference type="EMBL" id="JBBEGL010000007">
    <property type="protein sequence ID" value="MEJ2889459.1"/>
    <property type="molecule type" value="Genomic_DNA"/>
</dbReference>
<dbReference type="InterPro" id="IPR036388">
    <property type="entry name" value="WH-like_DNA-bd_sf"/>
</dbReference>
<protein>
    <submittedName>
        <fullName evidence="2">ANTAR domain-containing protein</fullName>
    </submittedName>
</protein>
<name>A0ABU8NAM7_9PSEU</name>
<organism evidence="2 3">
    <name type="scientific">Actinomycetospora aeridis</name>
    <dbReference type="NCBI Taxonomy" id="3129231"/>
    <lineage>
        <taxon>Bacteria</taxon>
        <taxon>Bacillati</taxon>
        <taxon>Actinomycetota</taxon>
        <taxon>Actinomycetes</taxon>
        <taxon>Pseudonocardiales</taxon>
        <taxon>Pseudonocardiaceae</taxon>
        <taxon>Actinomycetospora</taxon>
    </lineage>
</organism>
<dbReference type="Pfam" id="PF03861">
    <property type="entry name" value="ANTAR"/>
    <property type="match status" value="1"/>
</dbReference>
<evidence type="ECO:0000259" key="1">
    <source>
        <dbReference type="PROSITE" id="PS50921"/>
    </source>
</evidence>
<evidence type="ECO:0000313" key="2">
    <source>
        <dbReference type="EMBL" id="MEJ2889459.1"/>
    </source>
</evidence>
<accession>A0ABU8NAM7</accession>
<dbReference type="PROSITE" id="PS50921">
    <property type="entry name" value="ANTAR"/>
    <property type="match status" value="1"/>
</dbReference>
<comment type="caution">
    <text evidence="2">The sequence shown here is derived from an EMBL/GenBank/DDBJ whole genome shotgun (WGS) entry which is preliminary data.</text>
</comment>
<dbReference type="InterPro" id="IPR005561">
    <property type="entry name" value="ANTAR"/>
</dbReference>
<feature type="domain" description="ANTAR" evidence="1">
    <location>
        <begin position="1"/>
        <end position="34"/>
    </location>
</feature>
<reference evidence="2 3" key="1">
    <citation type="submission" date="2024-03" db="EMBL/GenBank/DDBJ databases">
        <title>Actinomycetospora sp. OC33-EN06, a novel actinomycete isolated from wild orchid (Aerides multiflora).</title>
        <authorList>
            <person name="Suriyachadkun C."/>
        </authorList>
    </citation>
    <scope>NUCLEOTIDE SEQUENCE [LARGE SCALE GENOMIC DNA]</scope>
    <source>
        <strain evidence="2 3">OC33-EN06</strain>
    </source>
</reference>
<proteinExistence type="predicted"/>
<evidence type="ECO:0000313" key="3">
    <source>
        <dbReference type="Proteomes" id="UP001370100"/>
    </source>
</evidence>
<dbReference type="Gene3D" id="1.10.10.10">
    <property type="entry name" value="Winged helix-like DNA-binding domain superfamily/Winged helix DNA-binding domain"/>
    <property type="match status" value="1"/>
</dbReference>
<gene>
    <name evidence="2" type="ORF">WCD41_23565</name>
</gene>
<sequence length="71" mass="7655">MERFDLDQNGAFAMLREASQEAHMKLRDVAAWLAEECDTLAAQAIGTAAYARPHLDAGDDPASSPPVLRAV</sequence>